<evidence type="ECO:0000256" key="2">
    <source>
        <dbReference type="ARBA" id="ARBA00022448"/>
    </source>
</evidence>
<gene>
    <name evidence="8" type="ORF">WICANDRAFT_107411</name>
</gene>
<dbReference type="Pfam" id="PF07393">
    <property type="entry name" value="Sec10_HB"/>
    <property type="match status" value="1"/>
</dbReference>
<feature type="region of interest" description="Disordered" evidence="5">
    <location>
        <begin position="483"/>
        <end position="502"/>
    </location>
</feature>
<dbReference type="InterPro" id="IPR009976">
    <property type="entry name" value="Sec10-like"/>
</dbReference>
<keyword evidence="9" id="KW-1185">Reference proteome</keyword>
<dbReference type="STRING" id="683960.A0A1E3NWK0"/>
<evidence type="ECO:0000259" key="6">
    <source>
        <dbReference type="Pfam" id="PF07393"/>
    </source>
</evidence>
<evidence type="ECO:0000259" key="7">
    <source>
        <dbReference type="Pfam" id="PF20667"/>
    </source>
</evidence>
<sequence>MNSIYDLDPKIRKLLSLDNFLDNLTVYEFIEELSKDHSLKSTEVNSLKYLDPKPFIRTFESTLRELNQLSTEAASRQSQLEKEVSKYELDHSRNVLSLTSRAESVNSQFKHLDDQISKVNSTITPLSQSLTKTINAKERSIATISLVRIYNDFYQTGYSKELDSLMNGSIKDKRKCSATVAQLLSLSQKLISDDLERSAKCHELIQKYSETMENSLLEEFNIEYKANNLTKMKDIADILTDFNGGVAVIKNFVNQHDFFLNANSTEEDDGLTERFEKDGIWEKLSDPLNHHVLTDLFTLEIFKETENVIRNETGVIVDVFREPVAVLQVFVQRIFAQQIQFKIEQLLKNSYATSTLAYLRTLNALYITTGNFTKNLKNFFQDSLQRDVRLDELNIILDQSFSDLFTSHLIDSKYFDLEKKTLESIFYTITSKYEQLNESKIQNKLSSRLHNNKSIEPNNEYENLNRRSRVGQFKSFMRSHLERSQSFKDKRASDPSLANDHNHQNEIDQYSKLNLEHTDNLLKSTVESLSRLIELTPTKMAEHGLEILEILLIGIGKSYVDLALEVSFNELHHQDFKYTDHYLEFDYLQNVQISSEILYLVSTCIRTILLPLANNSPQVKHRMINLTNGYISRVELAINVIMRDTINLGCDKVRNALSKQKKKDFLPKVGELIDTDTVACEQLSTFLSEFNSQLTHYLNGGNLQKILLELGVFTFNQLFEHFKMFQINSTGGIVVTKDIISYQTSIEEWKIPELTTKFQLLREIANLFTVQPELLNSLTKEGQLATVKPYVIRQFIMKRSDYSSNSYVDRLVS</sequence>
<dbReference type="GeneID" id="30197746"/>
<organism evidence="8 9">
    <name type="scientific">Wickerhamomyces anomalus (strain ATCC 58044 / CBS 1984 / NCYC 433 / NRRL Y-366-8)</name>
    <name type="common">Yeast</name>
    <name type="synonym">Hansenula anomala</name>
    <dbReference type="NCBI Taxonomy" id="683960"/>
    <lineage>
        <taxon>Eukaryota</taxon>
        <taxon>Fungi</taxon>
        <taxon>Dikarya</taxon>
        <taxon>Ascomycota</taxon>
        <taxon>Saccharomycotina</taxon>
        <taxon>Saccharomycetes</taxon>
        <taxon>Phaffomycetales</taxon>
        <taxon>Wickerhamomycetaceae</taxon>
        <taxon>Wickerhamomyces</taxon>
    </lineage>
</organism>
<evidence type="ECO:0000256" key="1">
    <source>
        <dbReference type="ARBA" id="ARBA00006572"/>
    </source>
</evidence>
<proteinExistence type="inferred from homology"/>
<evidence type="ECO:0000313" key="8">
    <source>
        <dbReference type="EMBL" id="ODQ57062.1"/>
    </source>
</evidence>
<dbReference type="OrthoDB" id="125856at2759"/>
<dbReference type="PANTHER" id="PTHR12100">
    <property type="entry name" value="SEC10"/>
    <property type="match status" value="1"/>
</dbReference>
<feature type="compositionally biased region" description="Basic and acidic residues" evidence="5">
    <location>
        <begin position="483"/>
        <end position="493"/>
    </location>
</feature>
<evidence type="ECO:0000256" key="4">
    <source>
        <dbReference type="ARBA" id="ARBA00023054"/>
    </source>
</evidence>
<dbReference type="RefSeq" id="XP_019036269.1">
    <property type="nucleotide sequence ID" value="XM_019180500.1"/>
</dbReference>
<dbReference type="Pfam" id="PF20667">
    <property type="entry name" value="Sec10_N"/>
    <property type="match status" value="1"/>
</dbReference>
<keyword evidence="4" id="KW-0175">Coiled coil</keyword>
<evidence type="ECO:0000256" key="5">
    <source>
        <dbReference type="SAM" id="MobiDB-lite"/>
    </source>
</evidence>
<dbReference type="GO" id="GO:0000145">
    <property type="term" value="C:exocyst"/>
    <property type="evidence" value="ECO:0007669"/>
    <property type="project" value="EnsemblFungi"/>
</dbReference>
<dbReference type="Proteomes" id="UP000094112">
    <property type="component" value="Unassembled WGS sequence"/>
</dbReference>
<dbReference type="InterPro" id="IPR048625">
    <property type="entry name" value="Sec10_N"/>
</dbReference>
<dbReference type="EMBL" id="KV454214">
    <property type="protein sequence ID" value="ODQ57062.1"/>
    <property type="molecule type" value="Genomic_DNA"/>
</dbReference>
<evidence type="ECO:0000256" key="3">
    <source>
        <dbReference type="ARBA" id="ARBA00022483"/>
    </source>
</evidence>
<protein>
    <submittedName>
        <fullName evidence="8">Uncharacterized protein</fullName>
    </submittedName>
</protein>
<accession>A0A1E3NWK0</accession>
<reference evidence="8 9" key="1">
    <citation type="journal article" date="2016" name="Proc. Natl. Acad. Sci. U.S.A.">
        <title>Comparative genomics of biotechnologically important yeasts.</title>
        <authorList>
            <person name="Riley R."/>
            <person name="Haridas S."/>
            <person name="Wolfe K.H."/>
            <person name="Lopes M.R."/>
            <person name="Hittinger C.T."/>
            <person name="Goeker M."/>
            <person name="Salamov A.A."/>
            <person name="Wisecaver J.H."/>
            <person name="Long T.M."/>
            <person name="Calvey C.H."/>
            <person name="Aerts A.L."/>
            <person name="Barry K.W."/>
            <person name="Choi C."/>
            <person name="Clum A."/>
            <person name="Coughlan A.Y."/>
            <person name="Deshpande S."/>
            <person name="Douglass A.P."/>
            <person name="Hanson S.J."/>
            <person name="Klenk H.-P."/>
            <person name="LaButti K.M."/>
            <person name="Lapidus A."/>
            <person name="Lindquist E.A."/>
            <person name="Lipzen A.M."/>
            <person name="Meier-Kolthoff J.P."/>
            <person name="Ohm R.A."/>
            <person name="Otillar R.P."/>
            <person name="Pangilinan J.L."/>
            <person name="Peng Y."/>
            <person name="Rokas A."/>
            <person name="Rosa C.A."/>
            <person name="Scheuner C."/>
            <person name="Sibirny A.A."/>
            <person name="Slot J.C."/>
            <person name="Stielow J.B."/>
            <person name="Sun H."/>
            <person name="Kurtzman C.P."/>
            <person name="Blackwell M."/>
            <person name="Grigoriev I.V."/>
            <person name="Jeffries T.W."/>
        </authorList>
    </citation>
    <scope>NUCLEOTIDE SEQUENCE [LARGE SCALE GENOMIC DNA]</scope>
    <source>
        <strain evidence="9">ATCC 58044 / CBS 1984 / NCYC 433 / NRRL Y-366-8</strain>
    </source>
</reference>
<dbReference type="AlphaFoldDB" id="A0A1E3NWK0"/>
<keyword evidence="2" id="KW-0813">Transport</keyword>
<dbReference type="PANTHER" id="PTHR12100:SF0">
    <property type="entry name" value="EXOCYST COMPLEX COMPONENT 5"/>
    <property type="match status" value="1"/>
</dbReference>
<feature type="domain" description="Exocyst complex component Sec10-like alpha-helical bundle" evidence="6">
    <location>
        <begin position="175"/>
        <end position="805"/>
    </location>
</feature>
<evidence type="ECO:0000313" key="9">
    <source>
        <dbReference type="Proteomes" id="UP000094112"/>
    </source>
</evidence>
<dbReference type="InterPro" id="IPR048627">
    <property type="entry name" value="Sec10_HB"/>
</dbReference>
<name>A0A1E3NWK0_WICAA</name>
<keyword evidence="3" id="KW-0268">Exocytosis</keyword>
<dbReference type="GO" id="GO:0006887">
    <property type="term" value="P:exocytosis"/>
    <property type="evidence" value="ECO:0007669"/>
    <property type="project" value="UniProtKB-KW"/>
</dbReference>
<comment type="similarity">
    <text evidence="1">Belongs to the SEC10 family.</text>
</comment>
<dbReference type="GO" id="GO:0006893">
    <property type="term" value="P:Golgi to plasma membrane transport"/>
    <property type="evidence" value="ECO:0007669"/>
    <property type="project" value="EnsemblFungi"/>
</dbReference>
<feature type="domain" description="Exocyst complex component Sec10 N-terminal" evidence="7">
    <location>
        <begin position="52"/>
        <end position="165"/>
    </location>
</feature>